<sequence>MRFSVPSLLLAAAATSVSAFHVSRPAKSVKAAQPSVVNGAFLPQHQQPTKPSASPTALNSEEGTGAPESGEEYKLPVEPGTHDELMYALGINLSRQIGDVRPLVESGEELSQVARGLLDAVVGRLDDARQREVLNSRGKDLDDLIVERADKIRKRMEETGRSMLENMAETEGIIKLDTGVLVDVVEPGPDGFGQGTRPSAASSVRVHYHGTLPDGTIFDSTMGAEPATFALGQVIPGWKDALLAMHEGETAVIGIPPDQGYGPMGTPDGRIPGGATLFFKITLLEVLTAGIGGSATLLGPDGKKMGGGGEGSGLLGTDGRPL</sequence>
<evidence type="ECO:0000256" key="1">
    <source>
        <dbReference type="ARBA" id="ARBA00000971"/>
    </source>
</evidence>
<gene>
    <name evidence="9" type="ORF">OAUR00152_LOCUS23788</name>
</gene>
<evidence type="ECO:0000259" key="8">
    <source>
        <dbReference type="PROSITE" id="PS50059"/>
    </source>
</evidence>
<dbReference type="InterPro" id="IPR046357">
    <property type="entry name" value="PPIase_dom_sf"/>
</dbReference>
<evidence type="ECO:0000256" key="2">
    <source>
        <dbReference type="ARBA" id="ARBA00013194"/>
    </source>
</evidence>
<evidence type="ECO:0000256" key="5">
    <source>
        <dbReference type="PROSITE-ProRule" id="PRU00277"/>
    </source>
</evidence>
<feature type="signal peptide" evidence="7">
    <location>
        <begin position="1"/>
        <end position="19"/>
    </location>
</feature>
<feature type="region of interest" description="Disordered" evidence="6">
    <location>
        <begin position="301"/>
        <end position="322"/>
    </location>
</feature>
<reference evidence="9" key="1">
    <citation type="submission" date="2021-01" db="EMBL/GenBank/DDBJ databases">
        <authorList>
            <person name="Corre E."/>
            <person name="Pelletier E."/>
            <person name="Niang G."/>
            <person name="Scheremetjew M."/>
            <person name="Finn R."/>
            <person name="Kale V."/>
            <person name="Holt S."/>
            <person name="Cochrane G."/>
            <person name="Meng A."/>
            <person name="Brown T."/>
            <person name="Cohen L."/>
        </authorList>
    </citation>
    <scope>NUCLEOTIDE SEQUENCE</scope>
    <source>
        <strain evidence="9">Isolate 1302-5</strain>
    </source>
</reference>
<evidence type="ECO:0000256" key="4">
    <source>
        <dbReference type="ARBA" id="ARBA00023235"/>
    </source>
</evidence>
<feature type="region of interest" description="Disordered" evidence="6">
    <location>
        <begin position="42"/>
        <end position="77"/>
    </location>
</feature>
<organism evidence="9">
    <name type="scientific">Odontella aurita</name>
    <dbReference type="NCBI Taxonomy" id="265563"/>
    <lineage>
        <taxon>Eukaryota</taxon>
        <taxon>Sar</taxon>
        <taxon>Stramenopiles</taxon>
        <taxon>Ochrophyta</taxon>
        <taxon>Bacillariophyta</taxon>
        <taxon>Mediophyceae</taxon>
        <taxon>Biddulphiophycidae</taxon>
        <taxon>Eupodiscales</taxon>
        <taxon>Odontellaceae</taxon>
        <taxon>Odontella</taxon>
    </lineage>
</organism>
<dbReference type="SUPFAM" id="SSF54534">
    <property type="entry name" value="FKBP-like"/>
    <property type="match status" value="1"/>
</dbReference>
<proteinExistence type="predicted"/>
<protein>
    <recommendedName>
        <fullName evidence="2 5">peptidylprolyl isomerase</fullName>
        <ecNumber evidence="2 5">5.2.1.8</ecNumber>
    </recommendedName>
</protein>
<dbReference type="EC" id="5.2.1.8" evidence="2 5"/>
<dbReference type="InterPro" id="IPR001179">
    <property type="entry name" value="PPIase_FKBP_dom"/>
</dbReference>
<dbReference type="EMBL" id="HBKQ01034717">
    <property type="protein sequence ID" value="CAE2255581.1"/>
    <property type="molecule type" value="Transcribed_RNA"/>
</dbReference>
<dbReference type="PANTHER" id="PTHR10516:SF443">
    <property type="entry name" value="FK506-BINDING PROTEIN 59-RELATED"/>
    <property type="match status" value="1"/>
</dbReference>
<keyword evidence="4 5" id="KW-0413">Isomerase</keyword>
<dbReference type="AlphaFoldDB" id="A0A7S4J8E5"/>
<evidence type="ECO:0000256" key="7">
    <source>
        <dbReference type="SAM" id="SignalP"/>
    </source>
</evidence>
<comment type="catalytic activity">
    <reaction evidence="1 5">
        <text>[protein]-peptidylproline (omega=180) = [protein]-peptidylproline (omega=0)</text>
        <dbReference type="Rhea" id="RHEA:16237"/>
        <dbReference type="Rhea" id="RHEA-COMP:10747"/>
        <dbReference type="Rhea" id="RHEA-COMP:10748"/>
        <dbReference type="ChEBI" id="CHEBI:83833"/>
        <dbReference type="ChEBI" id="CHEBI:83834"/>
        <dbReference type="EC" id="5.2.1.8"/>
    </reaction>
</comment>
<feature type="compositionally biased region" description="Gly residues" evidence="6">
    <location>
        <begin position="305"/>
        <end position="316"/>
    </location>
</feature>
<evidence type="ECO:0000256" key="3">
    <source>
        <dbReference type="ARBA" id="ARBA00023110"/>
    </source>
</evidence>
<dbReference type="Pfam" id="PF00254">
    <property type="entry name" value="FKBP_C"/>
    <property type="match status" value="1"/>
</dbReference>
<evidence type="ECO:0000256" key="6">
    <source>
        <dbReference type="SAM" id="MobiDB-lite"/>
    </source>
</evidence>
<accession>A0A7S4J8E5</accession>
<feature type="domain" description="PPIase FKBP-type" evidence="8">
    <location>
        <begin position="201"/>
        <end position="287"/>
    </location>
</feature>
<dbReference type="InterPro" id="IPR050689">
    <property type="entry name" value="FKBP-type_PPIase"/>
</dbReference>
<feature type="compositionally biased region" description="Polar residues" evidence="6">
    <location>
        <begin position="44"/>
        <end position="62"/>
    </location>
</feature>
<dbReference type="GO" id="GO:0003755">
    <property type="term" value="F:peptidyl-prolyl cis-trans isomerase activity"/>
    <property type="evidence" value="ECO:0007669"/>
    <property type="project" value="UniProtKB-KW"/>
</dbReference>
<feature type="chain" id="PRO_5030567093" description="peptidylprolyl isomerase" evidence="7">
    <location>
        <begin position="20"/>
        <end position="322"/>
    </location>
</feature>
<name>A0A7S4J8E5_9STRA</name>
<dbReference type="Gene3D" id="3.10.50.40">
    <property type="match status" value="1"/>
</dbReference>
<keyword evidence="3 5" id="KW-0697">Rotamase</keyword>
<keyword evidence="7" id="KW-0732">Signal</keyword>
<dbReference type="PANTHER" id="PTHR10516">
    <property type="entry name" value="PEPTIDYL-PROLYL CIS-TRANS ISOMERASE"/>
    <property type="match status" value="1"/>
</dbReference>
<dbReference type="PROSITE" id="PS50059">
    <property type="entry name" value="FKBP_PPIASE"/>
    <property type="match status" value="1"/>
</dbReference>
<evidence type="ECO:0000313" key="9">
    <source>
        <dbReference type="EMBL" id="CAE2255581.1"/>
    </source>
</evidence>
<dbReference type="GO" id="GO:0005737">
    <property type="term" value="C:cytoplasm"/>
    <property type="evidence" value="ECO:0007669"/>
    <property type="project" value="TreeGrafter"/>
</dbReference>